<accession>A0A2T0SXW7</accession>
<reference evidence="1 2" key="1">
    <citation type="submission" date="2018-03" db="EMBL/GenBank/DDBJ databases">
        <title>Genomic Encyclopedia of Archaeal and Bacterial Type Strains, Phase II (KMG-II): from individual species to whole genera.</title>
        <authorList>
            <person name="Goeker M."/>
        </authorList>
    </citation>
    <scope>NUCLEOTIDE SEQUENCE [LARGE SCALE GENOMIC DNA]</scope>
    <source>
        <strain evidence="1 2">DSM 44720</strain>
    </source>
</reference>
<proteinExistence type="predicted"/>
<dbReference type="RefSeq" id="WP_106191348.1">
    <property type="nucleotide sequence ID" value="NZ_PVTF01000009.1"/>
</dbReference>
<dbReference type="EMBL" id="PVTF01000009">
    <property type="protein sequence ID" value="PRY38266.1"/>
    <property type="molecule type" value="Genomic_DNA"/>
</dbReference>
<keyword evidence="2" id="KW-1185">Reference proteome</keyword>
<name>A0A2T0SXW7_9PSEU</name>
<dbReference type="OrthoDB" id="3695500at2"/>
<dbReference type="InterPro" id="IPR029024">
    <property type="entry name" value="TerB-like"/>
</dbReference>
<sequence length="131" mass="13493">MTEYTDEERQTLRIAVYGAGLLVSKADPGSMEVEGSATATAIKSLSPELQEALGTVFPKLPRGSAAQVEGEVLDALRQSVAILKAKAPRVARAFPDAVVSVCDAAANADGGVSQPEVAAITKVKAALAEEL</sequence>
<gene>
    <name evidence="1" type="ORF">CLV43_109487</name>
</gene>
<dbReference type="AlphaFoldDB" id="A0A2T0SXW7"/>
<comment type="caution">
    <text evidence="1">The sequence shown here is derived from an EMBL/GenBank/DDBJ whole genome shotgun (WGS) entry which is preliminary data.</text>
</comment>
<evidence type="ECO:0008006" key="3">
    <source>
        <dbReference type="Google" id="ProtNLM"/>
    </source>
</evidence>
<dbReference type="Gene3D" id="1.10.3680.10">
    <property type="entry name" value="TerB-like"/>
    <property type="match status" value="1"/>
</dbReference>
<dbReference type="Proteomes" id="UP000239494">
    <property type="component" value="Unassembled WGS sequence"/>
</dbReference>
<evidence type="ECO:0000313" key="1">
    <source>
        <dbReference type="EMBL" id="PRY38266.1"/>
    </source>
</evidence>
<organism evidence="1 2">
    <name type="scientific">Umezawaea tangerina</name>
    <dbReference type="NCBI Taxonomy" id="84725"/>
    <lineage>
        <taxon>Bacteria</taxon>
        <taxon>Bacillati</taxon>
        <taxon>Actinomycetota</taxon>
        <taxon>Actinomycetes</taxon>
        <taxon>Pseudonocardiales</taxon>
        <taxon>Pseudonocardiaceae</taxon>
        <taxon>Umezawaea</taxon>
    </lineage>
</organism>
<evidence type="ECO:0000313" key="2">
    <source>
        <dbReference type="Proteomes" id="UP000239494"/>
    </source>
</evidence>
<protein>
    <recommendedName>
        <fullName evidence="3">Tellurite resistance protein TerB</fullName>
    </recommendedName>
</protein>